<dbReference type="GO" id="GO:0046872">
    <property type="term" value="F:metal ion binding"/>
    <property type="evidence" value="ECO:0007669"/>
    <property type="project" value="UniProtKB-KW"/>
</dbReference>
<keyword evidence="1 4" id="KW-0349">Heme</keyword>
<name>A0A8J7Q8H7_9BACT</name>
<evidence type="ECO:0000256" key="2">
    <source>
        <dbReference type="ARBA" id="ARBA00022723"/>
    </source>
</evidence>
<evidence type="ECO:0000313" key="7">
    <source>
        <dbReference type="Proteomes" id="UP000664417"/>
    </source>
</evidence>
<comment type="caution">
    <text evidence="6">The sequence shown here is derived from an EMBL/GenBank/DDBJ whole genome shotgun (WGS) entry which is preliminary data.</text>
</comment>
<accession>A0A8J7Q8H7</accession>
<evidence type="ECO:0000256" key="1">
    <source>
        <dbReference type="ARBA" id="ARBA00022617"/>
    </source>
</evidence>
<reference evidence="6" key="1">
    <citation type="submission" date="2021-03" db="EMBL/GenBank/DDBJ databases">
        <authorList>
            <person name="Wang G."/>
        </authorList>
    </citation>
    <scope>NUCLEOTIDE SEQUENCE</scope>
    <source>
        <strain evidence="6">KCTC 12899</strain>
    </source>
</reference>
<protein>
    <submittedName>
        <fullName evidence="6">Cytochrome c</fullName>
    </submittedName>
</protein>
<organism evidence="6 7">
    <name type="scientific">Acanthopleuribacter pedis</name>
    <dbReference type="NCBI Taxonomy" id="442870"/>
    <lineage>
        <taxon>Bacteria</taxon>
        <taxon>Pseudomonadati</taxon>
        <taxon>Acidobacteriota</taxon>
        <taxon>Holophagae</taxon>
        <taxon>Acanthopleuribacterales</taxon>
        <taxon>Acanthopleuribacteraceae</taxon>
        <taxon>Acanthopleuribacter</taxon>
    </lineage>
</organism>
<dbReference type="PROSITE" id="PS51007">
    <property type="entry name" value="CYTC"/>
    <property type="match status" value="1"/>
</dbReference>
<evidence type="ECO:0000256" key="3">
    <source>
        <dbReference type="ARBA" id="ARBA00023004"/>
    </source>
</evidence>
<evidence type="ECO:0000313" key="6">
    <source>
        <dbReference type="EMBL" id="MBO1320446.1"/>
    </source>
</evidence>
<evidence type="ECO:0000259" key="5">
    <source>
        <dbReference type="PROSITE" id="PS51007"/>
    </source>
</evidence>
<dbReference type="RefSeq" id="WP_207860401.1">
    <property type="nucleotide sequence ID" value="NZ_JAFREP010000017.1"/>
</dbReference>
<evidence type="ECO:0000256" key="4">
    <source>
        <dbReference type="PROSITE-ProRule" id="PRU00433"/>
    </source>
</evidence>
<dbReference type="SUPFAM" id="SSF46626">
    <property type="entry name" value="Cytochrome c"/>
    <property type="match status" value="1"/>
</dbReference>
<dbReference type="Proteomes" id="UP000664417">
    <property type="component" value="Unassembled WGS sequence"/>
</dbReference>
<dbReference type="Gene3D" id="1.10.760.10">
    <property type="entry name" value="Cytochrome c-like domain"/>
    <property type="match status" value="1"/>
</dbReference>
<dbReference type="EMBL" id="JAFREP010000017">
    <property type="protein sequence ID" value="MBO1320446.1"/>
    <property type="molecule type" value="Genomic_DNA"/>
</dbReference>
<keyword evidence="2 4" id="KW-0479">Metal-binding</keyword>
<keyword evidence="3 4" id="KW-0408">Iron</keyword>
<dbReference type="GO" id="GO:0009055">
    <property type="term" value="F:electron transfer activity"/>
    <property type="evidence" value="ECO:0007669"/>
    <property type="project" value="InterPro"/>
</dbReference>
<dbReference type="GO" id="GO:0020037">
    <property type="term" value="F:heme binding"/>
    <property type="evidence" value="ECO:0007669"/>
    <property type="project" value="InterPro"/>
</dbReference>
<dbReference type="InterPro" id="IPR036909">
    <property type="entry name" value="Cyt_c-like_dom_sf"/>
</dbReference>
<dbReference type="Pfam" id="PF13442">
    <property type="entry name" value="Cytochrome_CBB3"/>
    <property type="match status" value="1"/>
</dbReference>
<dbReference type="AlphaFoldDB" id="A0A8J7Q8H7"/>
<feature type="domain" description="Cytochrome c" evidence="5">
    <location>
        <begin position="89"/>
        <end position="187"/>
    </location>
</feature>
<keyword evidence="7" id="KW-1185">Reference proteome</keyword>
<sequence length="193" mass="21628">MRNKIMLLSLALVCCTALVAGFARPYRWWPWNDMAEQHIIKPFNQDGLRAPAEGSVAIDAWEPVPKPMDLLTQPDQWTHFKNPVAKTPESLAKGKELYEVYCISCHSVDLGVNPDTKSPVAKGGKSYYREGAEFTGMPAAAPQLIKMRSDEQVFAVLTHGSAIMKRVSYNLSPEERWHVVNYVKDLADKSPNP</sequence>
<gene>
    <name evidence="6" type="ORF">J3U88_18365</name>
</gene>
<proteinExistence type="predicted"/>
<dbReference type="InterPro" id="IPR009056">
    <property type="entry name" value="Cyt_c-like_dom"/>
</dbReference>